<dbReference type="GO" id="GO:0000707">
    <property type="term" value="P:meiotic DNA recombinase assembly"/>
    <property type="evidence" value="ECO:0007669"/>
    <property type="project" value="TreeGrafter"/>
</dbReference>
<comment type="subcellular location">
    <subcellularLocation>
        <location evidence="1">Nucleus</location>
    </subcellularLocation>
</comment>
<dbReference type="InterPro" id="IPR013632">
    <property type="entry name" value="Rad51_C"/>
</dbReference>
<keyword evidence="6" id="KW-0539">Nucleus</keyword>
<name>A0AAV8WHS5_9CUCU</name>
<reference evidence="9 10" key="1">
    <citation type="journal article" date="2023" name="Insect Mol. Biol.">
        <title>Genome sequencing provides insights into the evolution of gene families encoding plant cell wall-degrading enzymes in longhorned beetles.</title>
        <authorList>
            <person name="Shin N.R."/>
            <person name="Okamura Y."/>
            <person name="Kirsch R."/>
            <person name="Pauchet Y."/>
        </authorList>
    </citation>
    <scope>NUCLEOTIDE SEQUENCE [LARGE SCALE GENOMIC DNA]</scope>
    <source>
        <strain evidence="9">EAD_L_NR</strain>
    </source>
</reference>
<dbReference type="Gene3D" id="3.40.50.300">
    <property type="entry name" value="P-loop containing nucleotide triphosphate hydrolases"/>
    <property type="match status" value="1"/>
</dbReference>
<evidence type="ECO:0000313" key="9">
    <source>
        <dbReference type="EMBL" id="KAJ8926099.1"/>
    </source>
</evidence>
<dbReference type="Proteomes" id="UP001159042">
    <property type="component" value="Unassembled WGS sequence"/>
</dbReference>
<dbReference type="GO" id="GO:0005524">
    <property type="term" value="F:ATP binding"/>
    <property type="evidence" value="ECO:0007669"/>
    <property type="project" value="UniProtKB-KW"/>
</dbReference>
<gene>
    <name evidence="9" type="ORF">NQ315_009956</name>
</gene>
<dbReference type="PANTHER" id="PTHR46239:SF1">
    <property type="entry name" value="DNA REPAIR PROTEIN RAD51 HOMOLOG 3"/>
    <property type="match status" value="1"/>
</dbReference>
<keyword evidence="4" id="KW-0067">ATP-binding</keyword>
<dbReference type="Pfam" id="PF08423">
    <property type="entry name" value="Rad51"/>
    <property type="match status" value="1"/>
</dbReference>
<dbReference type="AlphaFoldDB" id="A0AAV8WHS5"/>
<evidence type="ECO:0000256" key="6">
    <source>
        <dbReference type="ARBA" id="ARBA00023242"/>
    </source>
</evidence>
<keyword evidence="3" id="KW-0227">DNA damage</keyword>
<evidence type="ECO:0000259" key="8">
    <source>
        <dbReference type="PROSITE" id="PS50162"/>
    </source>
</evidence>
<organism evidence="9 10">
    <name type="scientific">Exocentrus adspersus</name>
    <dbReference type="NCBI Taxonomy" id="1586481"/>
    <lineage>
        <taxon>Eukaryota</taxon>
        <taxon>Metazoa</taxon>
        <taxon>Ecdysozoa</taxon>
        <taxon>Arthropoda</taxon>
        <taxon>Hexapoda</taxon>
        <taxon>Insecta</taxon>
        <taxon>Pterygota</taxon>
        <taxon>Neoptera</taxon>
        <taxon>Endopterygota</taxon>
        <taxon>Coleoptera</taxon>
        <taxon>Polyphaga</taxon>
        <taxon>Cucujiformia</taxon>
        <taxon>Chrysomeloidea</taxon>
        <taxon>Cerambycidae</taxon>
        <taxon>Lamiinae</taxon>
        <taxon>Acanthocinini</taxon>
        <taxon>Exocentrus</taxon>
    </lineage>
</organism>
<comment type="caution">
    <text evidence="9">The sequence shown here is derived from an EMBL/GenBank/DDBJ whole genome shotgun (WGS) entry which is preliminary data.</text>
</comment>
<sequence>MELSVDCLNIPSRIIAQLKDMGNCYLCDIDEDVKENLGLQNATLQKVPETKTALDVCHEELLNGCILTYNENLDSVLKDVIVPKSITELAGAPGSGKTQTCFQLCISVQLPVWCGGMEGEALYVDTNSNFASHRILDIAKDFINIYHSLRPLEYVTCTKFDETSIMHHIHYTKVYDALELMACVKYLDKFLIGRKVRLIVIDSWSFIMRMVDVTNRKMLVSKILCNLRALGSIHNFAVVLTNDLTTRVNKGEAYTTPSFGDSFYHLMNTRVLFSKKDDHFEANLKKNIMHGQKRKTFYL</sequence>
<dbReference type="EMBL" id="JANEYG010000001">
    <property type="protein sequence ID" value="KAJ8926099.1"/>
    <property type="molecule type" value="Genomic_DNA"/>
</dbReference>
<keyword evidence="2" id="KW-0547">Nucleotide-binding</keyword>
<dbReference type="GO" id="GO:0000400">
    <property type="term" value="F:four-way junction DNA binding"/>
    <property type="evidence" value="ECO:0007669"/>
    <property type="project" value="TreeGrafter"/>
</dbReference>
<dbReference type="InterPro" id="IPR052093">
    <property type="entry name" value="HR_Repair_Mediator"/>
</dbReference>
<protein>
    <recommendedName>
        <fullName evidence="7">DNA repair protein RAD51 homolog 3</fullName>
    </recommendedName>
</protein>
<keyword evidence="5" id="KW-0234">DNA repair</keyword>
<evidence type="ECO:0000256" key="3">
    <source>
        <dbReference type="ARBA" id="ARBA00022763"/>
    </source>
</evidence>
<dbReference type="GO" id="GO:0007131">
    <property type="term" value="P:reciprocal meiotic recombination"/>
    <property type="evidence" value="ECO:0007669"/>
    <property type="project" value="TreeGrafter"/>
</dbReference>
<evidence type="ECO:0000256" key="1">
    <source>
        <dbReference type="ARBA" id="ARBA00004123"/>
    </source>
</evidence>
<dbReference type="GO" id="GO:0033065">
    <property type="term" value="C:Rad51C-XRCC3 complex"/>
    <property type="evidence" value="ECO:0007669"/>
    <property type="project" value="TreeGrafter"/>
</dbReference>
<keyword evidence="10" id="KW-1185">Reference proteome</keyword>
<evidence type="ECO:0000256" key="5">
    <source>
        <dbReference type="ARBA" id="ARBA00023204"/>
    </source>
</evidence>
<dbReference type="GO" id="GO:0008821">
    <property type="term" value="F:crossover junction DNA endonuclease activity"/>
    <property type="evidence" value="ECO:0007669"/>
    <property type="project" value="TreeGrafter"/>
</dbReference>
<proteinExistence type="predicted"/>
<dbReference type="SUPFAM" id="SSF52540">
    <property type="entry name" value="P-loop containing nucleoside triphosphate hydrolases"/>
    <property type="match status" value="1"/>
</dbReference>
<dbReference type="InterPro" id="IPR020588">
    <property type="entry name" value="RecA_ATP-bd"/>
</dbReference>
<accession>A0AAV8WHS5</accession>
<evidence type="ECO:0000313" key="10">
    <source>
        <dbReference type="Proteomes" id="UP001159042"/>
    </source>
</evidence>
<dbReference type="PROSITE" id="PS50162">
    <property type="entry name" value="RECA_2"/>
    <property type="match status" value="1"/>
</dbReference>
<dbReference type="GO" id="GO:0005657">
    <property type="term" value="C:replication fork"/>
    <property type="evidence" value="ECO:0007669"/>
    <property type="project" value="TreeGrafter"/>
</dbReference>
<dbReference type="InterPro" id="IPR027417">
    <property type="entry name" value="P-loop_NTPase"/>
</dbReference>
<evidence type="ECO:0000256" key="7">
    <source>
        <dbReference type="ARBA" id="ARBA00040674"/>
    </source>
</evidence>
<dbReference type="GO" id="GO:0033063">
    <property type="term" value="C:Rad51B-Rad51C-Rad51D-XRCC2 complex"/>
    <property type="evidence" value="ECO:0007669"/>
    <property type="project" value="TreeGrafter"/>
</dbReference>
<feature type="domain" description="RecA family profile 1" evidence="8">
    <location>
        <begin position="62"/>
        <end position="244"/>
    </location>
</feature>
<dbReference type="GO" id="GO:0140664">
    <property type="term" value="F:ATP-dependent DNA damage sensor activity"/>
    <property type="evidence" value="ECO:0007669"/>
    <property type="project" value="InterPro"/>
</dbReference>
<evidence type="ECO:0000256" key="4">
    <source>
        <dbReference type="ARBA" id="ARBA00022840"/>
    </source>
</evidence>
<evidence type="ECO:0000256" key="2">
    <source>
        <dbReference type="ARBA" id="ARBA00022741"/>
    </source>
</evidence>
<dbReference type="PANTHER" id="PTHR46239">
    <property type="entry name" value="DNA REPAIR PROTEIN RAD51 HOMOLOG 3 RAD51C"/>
    <property type="match status" value="1"/>
</dbReference>